<dbReference type="InterPro" id="IPR009081">
    <property type="entry name" value="PP-bd_ACP"/>
</dbReference>
<accession>A0AAY4EBF5</accession>
<dbReference type="SUPFAM" id="SSF53720">
    <property type="entry name" value="ALDH-like"/>
    <property type="match status" value="1"/>
</dbReference>
<dbReference type="InterPro" id="IPR029510">
    <property type="entry name" value="Ald_DH_CS_GLU"/>
</dbReference>
<dbReference type="InterPro" id="IPR005793">
    <property type="entry name" value="Formyl_trans_C"/>
</dbReference>
<dbReference type="Proteomes" id="UP000694580">
    <property type="component" value="Chromosome 12"/>
</dbReference>
<comment type="similarity">
    <text evidence="2">In the N-terminal section; belongs to the GART family.</text>
</comment>
<evidence type="ECO:0000256" key="4">
    <source>
        <dbReference type="ARBA" id="ARBA00022563"/>
    </source>
</evidence>
<evidence type="ECO:0000256" key="6">
    <source>
        <dbReference type="ARBA" id="ARBA00048239"/>
    </source>
</evidence>
<dbReference type="InterPro" id="IPR015590">
    <property type="entry name" value="Aldehyde_DH_dom"/>
</dbReference>
<comment type="similarity">
    <text evidence="1">In the C-terminal section; belongs to the aldehyde dehydrogenase family. ALDH1L subfamily.</text>
</comment>
<comment type="catalytic activity">
    <reaction evidence="6">
        <text>(6R)-10-formyltetrahydrofolate + NADP(+) + H2O = (6S)-5,6,7,8-tetrahydrofolate + CO2 + NADPH + H(+)</text>
        <dbReference type="Rhea" id="RHEA:10180"/>
        <dbReference type="ChEBI" id="CHEBI:15377"/>
        <dbReference type="ChEBI" id="CHEBI:15378"/>
        <dbReference type="ChEBI" id="CHEBI:16526"/>
        <dbReference type="ChEBI" id="CHEBI:57453"/>
        <dbReference type="ChEBI" id="CHEBI:57783"/>
        <dbReference type="ChEBI" id="CHEBI:58349"/>
        <dbReference type="ChEBI" id="CHEBI:195366"/>
        <dbReference type="EC" id="1.5.1.6"/>
    </reaction>
    <physiologicalReaction direction="left-to-right" evidence="6">
        <dbReference type="Rhea" id="RHEA:10181"/>
    </physiologicalReaction>
</comment>
<dbReference type="Gene3D" id="3.40.50.170">
    <property type="entry name" value="Formyl transferase, N-terminal domain"/>
    <property type="match status" value="2"/>
</dbReference>
<keyword evidence="5 8" id="KW-0560">Oxidoreductase</keyword>
<comment type="similarity">
    <text evidence="8">Belongs to the aldehyde dehydrogenase family.</text>
</comment>
<dbReference type="Pfam" id="PF02911">
    <property type="entry name" value="Formyl_trans_C"/>
    <property type="match status" value="1"/>
</dbReference>
<dbReference type="Gene3D" id="3.40.309.10">
    <property type="entry name" value="Aldehyde Dehydrogenase, Chain A, domain 2"/>
    <property type="match status" value="1"/>
</dbReference>
<dbReference type="GO" id="GO:0016620">
    <property type="term" value="F:oxidoreductase activity, acting on the aldehyde or oxo group of donors, NAD or NADP as acceptor"/>
    <property type="evidence" value="ECO:0007669"/>
    <property type="project" value="InterPro"/>
</dbReference>
<gene>
    <name evidence="10" type="primary">ALDH1L1</name>
</gene>
<dbReference type="PANTHER" id="PTHR11699">
    <property type="entry name" value="ALDEHYDE DEHYDROGENASE-RELATED"/>
    <property type="match status" value="1"/>
</dbReference>
<dbReference type="Gene3D" id="3.40.605.10">
    <property type="entry name" value="Aldehyde Dehydrogenase, Chain A, domain 1"/>
    <property type="match status" value="1"/>
</dbReference>
<evidence type="ECO:0000256" key="8">
    <source>
        <dbReference type="RuleBase" id="RU003345"/>
    </source>
</evidence>
<dbReference type="AlphaFoldDB" id="A0AAY4EBF5"/>
<evidence type="ECO:0000259" key="9">
    <source>
        <dbReference type="PROSITE" id="PS50075"/>
    </source>
</evidence>
<dbReference type="GO" id="GO:0006730">
    <property type="term" value="P:one-carbon metabolic process"/>
    <property type="evidence" value="ECO:0007669"/>
    <property type="project" value="UniProtKB-KW"/>
</dbReference>
<dbReference type="InterPro" id="IPR016160">
    <property type="entry name" value="Ald_DH_CS_CYS"/>
</dbReference>
<dbReference type="Ensembl" id="ENSDCDT00010065542.1">
    <property type="protein sequence ID" value="ENSDCDP00010054950.1"/>
    <property type="gene ID" value="ENSDCDG00010030669.1"/>
</dbReference>
<dbReference type="FunFam" id="3.10.25.10:FF:000002">
    <property type="entry name" value="10-formyltetrahydrofolate dehydrogenase"/>
    <property type="match status" value="1"/>
</dbReference>
<evidence type="ECO:0000256" key="2">
    <source>
        <dbReference type="ARBA" id="ARBA00010978"/>
    </source>
</evidence>
<feature type="active site" evidence="7">
    <location>
        <position position="635"/>
    </location>
</feature>
<dbReference type="EC" id="1.5.1.6" evidence="3"/>
<name>A0AAY4EBF5_9TELE</name>
<dbReference type="InterPro" id="IPR002376">
    <property type="entry name" value="Formyl_transf_N"/>
</dbReference>
<dbReference type="Gene3D" id="1.10.1200.10">
    <property type="entry name" value="ACP-like"/>
    <property type="match status" value="1"/>
</dbReference>
<sequence>VDLFPSKTLRIFLISTMKIAVIGQSLFGQEVYKELKNDGHTIVGVFTIPDKDGKADPLATEAEKDAVPVFKFPRWRLKGKSIPEVVDQTLIHGDKKGGFTVFWADDGLDTGPILLQRECDVEPDDTVNSIYKRFLFPEGVKGTVEAVRMIAAGTALKIIQPEEGATYECIQKKDNAKIDWNQPAEAIHNWIRGNDKVPGAWAEVDGQKLTFYGSTLVDNNPSTKGQPLEIPGAGRPGLVTKAGLVLFGNDDKALLVRNLQFEDGKMISAGQYFSMGSSAAVELTEEEKAFAVWKSILTNVEQVEDSTDFFKSGAASMDVVRLVEEVKLRASDLQLQNEDVYMATTFQEFIQMCVRKLRGEDGEEELVVDYVEKNVNNMTIRMPHQLFINGEYVDAEGGKTYKTINPTDGEPICDVSLAQISDVEKAVSAAKEAFDEGEWGKMNPRDRGRLMYRLADLMEQHQEELATIESIDSGAVYTLALKTHVGMSIQTFRYFAGWCDKIQGCTIPINQARPNRNITFTKKEPVGVCAIVIPWNYPLMMLAWKTAACLAAGNTVVLKPAQVTPLTALKFAELTVRAGFPKGVVNILPGSGFLVGQRLSDHPDIRKLGFTGSTEIGKQIMKSCAVSNVKKVSLELGGKSPLIIFSDCDLDKAVRMGMSSVFFNKGENCIAAGRLFVEESLHDTFVQRVVEEVKKMRIGDPLDRSTDHGPQNHKAHMDKLVEYANTGVKEGAKLICGGKQVGRPGERFLLTLSCHVSEK</sequence>
<dbReference type="GO" id="GO:0009258">
    <property type="term" value="P:10-formyltetrahydrofolate catabolic process"/>
    <property type="evidence" value="ECO:0007669"/>
    <property type="project" value="UniProtKB-ARBA"/>
</dbReference>
<evidence type="ECO:0000256" key="7">
    <source>
        <dbReference type="PROSITE-ProRule" id="PRU10007"/>
    </source>
</evidence>
<dbReference type="InterPro" id="IPR037022">
    <property type="entry name" value="Formyl_trans_C_sf"/>
</dbReference>
<evidence type="ECO:0000313" key="10">
    <source>
        <dbReference type="Ensembl" id="ENSDCDP00010054950.1"/>
    </source>
</evidence>
<reference evidence="10 11" key="1">
    <citation type="submission" date="2020-06" db="EMBL/GenBank/DDBJ databases">
        <authorList>
            <consortium name="Wellcome Sanger Institute Data Sharing"/>
        </authorList>
    </citation>
    <scope>NUCLEOTIDE SEQUENCE [LARGE SCALE GENOMIC DNA]</scope>
</reference>
<keyword evidence="4" id="KW-0554">One-carbon metabolism</keyword>
<dbReference type="SUPFAM" id="SSF50486">
    <property type="entry name" value="FMT C-terminal domain-like"/>
    <property type="match status" value="1"/>
</dbReference>
<feature type="domain" description="Carrier" evidence="9">
    <location>
        <begin position="280"/>
        <end position="357"/>
    </location>
</feature>
<evidence type="ECO:0000256" key="1">
    <source>
        <dbReference type="ARBA" id="ARBA00007995"/>
    </source>
</evidence>
<dbReference type="PROSITE" id="PS00687">
    <property type="entry name" value="ALDEHYDE_DEHYDR_GLU"/>
    <property type="match status" value="1"/>
</dbReference>
<dbReference type="Pfam" id="PF00551">
    <property type="entry name" value="Formyl_trans_N"/>
    <property type="match status" value="1"/>
</dbReference>
<reference evidence="10" key="2">
    <citation type="submission" date="2025-08" db="UniProtKB">
        <authorList>
            <consortium name="Ensembl"/>
        </authorList>
    </citation>
    <scope>IDENTIFICATION</scope>
</reference>
<organism evidence="10 11">
    <name type="scientific">Denticeps clupeoides</name>
    <name type="common">denticle herring</name>
    <dbReference type="NCBI Taxonomy" id="299321"/>
    <lineage>
        <taxon>Eukaryota</taxon>
        <taxon>Metazoa</taxon>
        <taxon>Chordata</taxon>
        <taxon>Craniata</taxon>
        <taxon>Vertebrata</taxon>
        <taxon>Euteleostomi</taxon>
        <taxon>Actinopterygii</taxon>
        <taxon>Neopterygii</taxon>
        <taxon>Teleostei</taxon>
        <taxon>Clupei</taxon>
        <taxon>Clupeiformes</taxon>
        <taxon>Denticipitoidei</taxon>
        <taxon>Denticipitidae</taxon>
        <taxon>Denticeps</taxon>
    </lineage>
</organism>
<dbReference type="InterPro" id="IPR016163">
    <property type="entry name" value="Ald_DH_C"/>
</dbReference>
<dbReference type="Pfam" id="PF00171">
    <property type="entry name" value="Aldedh"/>
    <property type="match status" value="1"/>
</dbReference>
<evidence type="ECO:0000256" key="3">
    <source>
        <dbReference type="ARBA" id="ARBA00012858"/>
    </source>
</evidence>
<keyword evidence="11" id="KW-1185">Reference proteome</keyword>
<dbReference type="GeneTree" id="ENSGT00940000160913"/>
<evidence type="ECO:0000313" key="11">
    <source>
        <dbReference type="Proteomes" id="UP000694580"/>
    </source>
</evidence>
<dbReference type="FunFam" id="3.40.605.10:FF:000009">
    <property type="entry name" value="Cytosolic 10-formyltetrahydrofolate dehydrogenase"/>
    <property type="match status" value="1"/>
</dbReference>
<evidence type="ECO:0000256" key="5">
    <source>
        <dbReference type="ARBA" id="ARBA00023002"/>
    </source>
</evidence>
<dbReference type="Gene3D" id="3.10.25.10">
    <property type="entry name" value="Formyl transferase, C-terminal domain"/>
    <property type="match status" value="1"/>
</dbReference>
<dbReference type="FunFam" id="1.10.1200.10:FF:000002">
    <property type="entry name" value="10-formyltetrahydrofolate dehydrogenase"/>
    <property type="match status" value="1"/>
</dbReference>
<dbReference type="InterPro" id="IPR036736">
    <property type="entry name" value="ACP-like_sf"/>
</dbReference>
<dbReference type="SUPFAM" id="SSF53328">
    <property type="entry name" value="Formyltransferase"/>
    <property type="match status" value="1"/>
</dbReference>
<dbReference type="GO" id="GO:0016155">
    <property type="term" value="F:formyltetrahydrofolate dehydrogenase activity"/>
    <property type="evidence" value="ECO:0007669"/>
    <property type="project" value="UniProtKB-EC"/>
</dbReference>
<dbReference type="InterPro" id="IPR016161">
    <property type="entry name" value="Ald_DH/histidinol_DH"/>
</dbReference>
<dbReference type="InterPro" id="IPR011034">
    <property type="entry name" value="Formyl_transferase-like_C_sf"/>
</dbReference>
<dbReference type="PROSITE" id="PS00373">
    <property type="entry name" value="GART"/>
    <property type="match status" value="1"/>
</dbReference>
<proteinExistence type="inferred from homology"/>
<dbReference type="InterPro" id="IPR016162">
    <property type="entry name" value="Ald_DH_N"/>
</dbReference>
<dbReference type="PROSITE" id="PS50075">
    <property type="entry name" value="CARRIER"/>
    <property type="match status" value="1"/>
</dbReference>
<dbReference type="CDD" id="cd08703">
    <property type="entry name" value="FDH_Hydrolase_C"/>
    <property type="match status" value="1"/>
</dbReference>
<dbReference type="InterPro" id="IPR036477">
    <property type="entry name" value="Formyl_transf_N_sf"/>
</dbReference>
<reference evidence="10" key="3">
    <citation type="submission" date="2025-09" db="UniProtKB">
        <authorList>
            <consortium name="Ensembl"/>
        </authorList>
    </citation>
    <scope>IDENTIFICATION</scope>
</reference>
<dbReference type="InterPro" id="IPR001555">
    <property type="entry name" value="GART_AS"/>
</dbReference>
<dbReference type="PROSITE" id="PS00070">
    <property type="entry name" value="ALDEHYDE_DEHYDR_CYS"/>
    <property type="match status" value="1"/>
</dbReference>
<protein>
    <recommendedName>
        <fullName evidence="3">formyltetrahydrofolate dehydrogenase</fullName>
        <ecNumber evidence="3">1.5.1.6</ecNumber>
    </recommendedName>
</protein>